<dbReference type="InterPro" id="IPR027417">
    <property type="entry name" value="P-loop_NTPase"/>
</dbReference>
<dbReference type="SUPFAM" id="SSF48452">
    <property type="entry name" value="TPR-like"/>
    <property type="match status" value="1"/>
</dbReference>
<dbReference type="PROSITE" id="PS00622">
    <property type="entry name" value="HTH_LUXR_1"/>
    <property type="match status" value="1"/>
</dbReference>
<dbReference type="Proteomes" id="UP000655751">
    <property type="component" value="Unassembled WGS sequence"/>
</dbReference>
<dbReference type="AlphaFoldDB" id="A0A931N0R9"/>
<comment type="caution">
    <text evidence="6">The sequence shown here is derived from an EMBL/GenBank/DDBJ whole genome shotgun (WGS) entry which is preliminary data.</text>
</comment>
<dbReference type="PROSITE" id="PS50043">
    <property type="entry name" value="HTH_LUXR_2"/>
    <property type="match status" value="1"/>
</dbReference>
<reference evidence="6" key="1">
    <citation type="submission" date="2020-11" db="EMBL/GenBank/DDBJ databases">
        <title>Nocardia NEAU-351.nov., a novel actinomycete isolated from the cow dung.</title>
        <authorList>
            <person name="Zhang X."/>
        </authorList>
    </citation>
    <scope>NUCLEOTIDE SEQUENCE</scope>
    <source>
        <strain evidence="6">NEAU-351</strain>
    </source>
</reference>
<dbReference type="InterPro" id="IPR000792">
    <property type="entry name" value="Tscrpt_reg_LuxR_C"/>
</dbReference>
<dbReference type="Pfam" id="PF14559">
    <property type="entry name" value="TPR_19"/>
    <property type="match status" value="1"/>
</dbReference>
<dbReference type="Gene3D" id="1.10.10.10">
    <property type="entry name" value="Winged helix-like DNA-binding domain superfamily/Winged helix DNA-binding domain"/>
    <property type="match status" value="1"/>
</dbReference>
<dbReference type="PANTHER" id="PTHR44688">
    <property type="entry name" value="DNA-BINDING TRANSCRIPTIONAL ACTIVATOR DEVR_DOSR"/>
    <property type="match status" value="1"/>
</dbReference>
<evidence type="ECO:0000256" key="3">
    <source>
        <dbReference type="ARBA" id="ARBA00023163"/>
    </source>
</evidence>
<evidence type="ECO:0000256" key="4">
    <source>
        <dbReference type="SAM" id="MobiDB-lite"/>
    </source>
</evidence>
<dbReference type="CDD" id="cd06170">
    <property type="entry name" value="LuxR_C_like"/>
    <property type="match status" value="1"/>
</dbReference>
<proteinExistence type="predicted"/>
<feature type="domain" description="HTH luxR-type" evidence="5">
    <location>
        <begin position="800"/>
        <end position="865"/>
    </location>
</feature>
<feature type="compositionally biased region" description="Acidic residues" evidence="4">
    <location>
        <begin position="867"/>
        <end position="884"/>
    </location>
</feature>
<dbReference type="InterPro" id="IPR049945">
    <property type="entry name" value="AAA_22"/>
</dbReference>
<dbReference type="InterPro" id="IPR036388">
    <property type="entry name" value="WH-like_DNA-bd_sf"/>
</dbReference>
<keyword evidence="3" id="KW-0804">Transcription</keyword>
<dbReference type="InterPro" id="IPR011990">
    <property type="entry name" value="TPR-like_helical_dom_sf"/>
</dbReference>
<evidence type="ECO:0000256" key="2">
    <source>
        <dbReference type="ARBA" id="ARBA00023125"/>
    </source>
</evidence>
<accession>A0A931N0R9</accession>
<organism evidence="6 7">
    <name type="scientific">Nocardia bovistercoris</name>
    <dbReference type="NCBI Taxonomy" id="2785916"/>
    <lineage>
        <taxon>Bacteria</taxon>
        <taxon>Bacillati</taxon>
        <taxon>Actinomycetota</taxon>
        <taxon>Actinomycetes</taxon>
        <taxon>Mycobacteriales</taxon>
        <taxon>Nocardiaceae</taxon>
        <taxon>Nocardia</taxon>
    </lineage>
</organism>
<protein>
    <submittedName>
        <fullName evidence="6">Tetratricopeptide repeat protein</fullName>
    </submittedName>
</protein>
<dbReference type="Gene3D" id="1.25.40.10">
    <property type="entry name" value="Tetratricopeptide repeat domain"/>
    <property type="match status" value="1"/>
</dbReference>
<dbReference type="SUPFAM" id="SSF52540">
    <property type="entry name" value="P-loop containing nucleoside triphosphate hydrolases"/>
    <property type="match status" value="1"/>
</dbReference>
<keyword evidence="7" id="KW-1185">Reference proteome</keyword>
<dbReference type="Pfam" id="PF13401">
    <property type="entry name" value="AAA_22"/>
    <property type="match status" value="1"/>
</dbReference>
<dbReference type="RefSeq" id="WP_196147545.1">
    <property type="nucleotide sequence ID" value="NZ_JADMLG010000001.1"/>
</dbReference>
<keyword evidence="1" id="KW-0805">Transcription regulation</keyword>
<name>A0A931N0R9_9NOCA</name>
<dbReference type="SMART" id="SM00421">
    <property type="entry name" value="HTH_LUXR"/>
    <property type="match status" value="1"/>
</dbReference>
<evidence type="ECO:0000259" key="5">
    <source>
        <dbReference type="PROSITE" id="PS50043"/>
    </source>
</evidence>
<dbReference type="GO" id="GO:0016887">
    <property type="term" value="F:ATP hydrolysis activity"/>
    <property type="evidence" value="ECO:0007669"/>
    <property type="project" value="InterPro"/>
</dbReference>
<keyword evidence="2" id="KW-0238">DNA-binding</keyword>
<dbReference type="PANTHER" id="PTHR44688:SF16">
    <property type="entry name" value="DNA-BINDING TRANSCRIPTIONAL ACTIVATOR DEVR_DOSR"/>
    <property type="match status" value="1"/>
</dbReference>
<dbReference type="EMBL" id="JADMLG010000001">
    <property type="protein sequence ID" value="MBH0775264.1"/>
    <property type="molecule type" value="Genomic_DNA"/>
</dbReference>
<dbReference type="GO" id="GO:0006355">
    <property type="term" value="P:regulation of DNA-templated transcription"/>
    <property type="evidence" value="ECO:0007669"/>
    <property type="project" value="InterPro"/>
</dbReference>
<dbReference type="Gene3D" id="3.40.50.300">
    <property type="entry name" value="P-loop containing nucleotide triphosphate hydrolases"/>
    <property type="match status" value="1"/>
</dbReference>
<dbReference type="SUPFAM" id="SSF46894">
    <property type="entry name" value="C-terminal effector domain of the bipartite response regulators"/>
    <property type="match status" value="1"/>
</dbReference>
<evidence type="ECO:0000313" key="6">
    <source>
        <dbReference type="EMBL" id="MBH0775264.1"/>
    </source>
</evidence>
<feature type="region of interest" description="Disordered" evidence="4">
    <location>
        <begin position="862"/>
        <end position="884"/>
    </location>
</feature>
<dbReference type="InterPro" id="IPR016032">
    <property type="entry name" value="Sig_transdc_resp-reg_C-effctor"/>
</dbReference>
<evidence type="ECO:0000256" key="1">
    <source>
        <dbReference type="ARBA" id="ARBA00023015"/>
    </source>
</evidence>
<dbReference type="Pfam" id="PF00196">
    <property type="entry name" value="GerE"/>
    <property type="match status" value="1"/>
</dbReference>
<sequence>MGDRRWQLLDRPVESTAVHGALTRTGAGGVVLVGAAGVGKTTLARFVTERLTVPVRWAACTESSQAIPLGAFAPWVAPSASRDPIALLSSARENLVAQPDTVIGVDDAHLLDKLSATMLHQIAVDRGARIVATVRNGEAVPDAVTSLWKDGYLERIELQPLSKTQCVTLVETVLGGTLEGLSADVMWESTGGNPLYLRNMVEGAVEAGALTEINGVWQLRGPTAVPSGLVALLDERLARAGEQVLDALKMLALYEPLEIGVLTELVGEDAVDAAEIAGLITIDKDDSPFRARFSHPLLGEVVRQRIGTVNASSRRSRIVAALRDQDLSTAANRIRMARLCVDSDQPIDNDLLITASKDAVALSNLPLGERLARAAMARGGGLPAAELLSRALLWQGRPQEAEEILAAFDPDQLDQLQLVQWGVPRAGLLFWSLGEVERGHELLALVDSRVELPVLRLIVDAARAAMAVHEARVTEGIEAAERVLEDPQSPRQAIDFAAFAAGLAMPVAGRGADFGPIAERSRQQQKTTDGMIRVMVRYGDVLAATMIGDIELAQQHAAEYSEFSSAGQFLGWAIARIAVGVVATYRGRFREAITAFEQALAALNAETSLPWQLPARLLLVRAYATLGDVEEAERVLNEADEHLGAHLALHEPQRMIARAWLAAAQQAKHPAITMARKAADAARSTGQYALEAEALHFATRFGDRTAGSRLSSLSGRIQGPVAQIYARHAAAFANSDADALALVSVQFEDAGLLLAAADAAAQAVPLHERAGQRKPAALAATRARGLAKSCDGATTLAIVAASKPLPITAREREITAHIARGRSNREIAEHLNVSIRTVEGHIYRACQKLDVADREELARLIWGEGTPADETDNEDGAENGAENE</sequence>
<gene>
    <name evidence="6" type="ORF">IT779_03065</name>
</gene>
<evidence type="ECO:0000313" key="7">
    <source>
        <dbReference type="Proteomes" id="UP000655751"/>
    </source>
</evidence>
<dbReference type="GO" id="GO:0003677">
    <property type="term" value="F:DNA binding"/>
    <property type="evidence" value="ECO:0007669"/>
    <property type="project" value="UniProtKB-KW"/>
</dbReference>
<dbReference type="PRINTS" id="PR00038">
    <property type="entry name" value="HTHLUXR"/>
</dbReference>